<reference evidence="7 8" key="1">
    <citation type="submission" date="2019-05" db="EMBL/GenBank/DDBJ databases">
        <authorList>
            <person name="Qu J.-H."/>
        </authorList>
    </citation>
    <scope>NUCLEOTIDE SEQUENCE [LARGE SCALE GENOMIC DNA]</scope>
    <source>
        <strain evidence="7 8">NS28</strain>
    </source>
</reference>
<dbReference type="PANTHER" id="PTHR42754:SF1">
    <property type="entry name" value="LIPOPROTEIN"/>
    <property type="match status" value="1"/>
</dbReference>
<comment type="caution">
    <text evidence="7">The sequence shown here is derived from an EMBL/GenBank/DDBJ whole genome shotgun (WGS) entry which is preliminary data.</text>
</comment>
<dbReference type="Gene3D" id="2.60.120.430">
    <property type="entry name" value="Galactose-binding lectin"/>
    <property type="match status" value="1"/>
</dbReference>
<dbReference type="PANTHER" id="PTHR42754">
    <property type="entry name" value="ENDOGLUCANASE"/>
    <property type="match status" value="1"/>
</dbReference>
<dbReference type="InterPro" id="IPR026444">
    <property type="entry name" value="Secre_tail"/>
</dbReference>
<feature type="domain" description="Carbohydrate-binding module family 96" evidence="6">
    <location>
        <begin position="663"/>
        <end position="826"/>
    </location>
</feature>
<dbReference type="Proteomes" id="UP000323994">
    <property type="component" value="Unassembled WGS sequence"/>
</dbReference>
<protein>
    <submittedName>
        <fullName evidence="7">DNRLRE domain-containing protein</fullName>
    </submittedName>
</protein>
<evidence type="ECO:0000313" key="8">
    <source>
        <dbReference type="Proteomes" id="UP000323994"/>
    </source>
</evidence>
<gene>
    <name evidence="7" type="ORF">FEM33_11965</name>
</gene>
<feature type="domain" description="Malectin" evidence="4">
    <location>
        <begin position="506"/>
        <end position="655"/>
    </location>
</feature>
<comment type="subcellular location">
    <subcellularLocation>
        <location evidence="1">Secreted</location>
    </subcellularLocation>
</comment>
<dbReference type="Pfam" id="PF18962">
    <property type="entry name" value="Por_Secre_tail"/>
    <property type="match status" value="1"/>
</dbReference>
<evidence type="ECO:0000259" key="5">
    <source>
        <dbReference type="Pfam" id="PF18962"/>
    </source>
</evidence>
<organism evidence="7 8">
    <name type="scientific">Dyadobacter flavalbus</name>
    <dbReference type="NCBI Taxonomy" id="2579942"/>
    <lineage>
        <taxon>Bacteria</taxon>
        <taxon>Pseudomonadati</taxon>
        <taxon>Bacteroidota</taxon>
        <taxon>Cytophagia</taxon>
        <taxon>Cytophagales</taxon>
        <taxon>Spirosomataceae</taxon>
        <taxon>Dyadobacter</taxon>
    </lineage>
</organism>
<sequence length="932" mass="100749">MQLSLQTDYCFPKGYIRAKFMWFGSMKNNSSIYRPQNAFRVFLLSLSLFFISSLNLMAQPAIQWDRTIGGPVSSGLASSQQTADGGYILGGTSSVKTGLDKTDPGKGDLDYWIVKLSADGVKQWDHSYGGPGEDNFTTMQQTADGGYILAGYSSSDAGGDKSENYRGGLNSDGFRTYDIWVIKIAADGTRVWDKTLGGSRSESVNAIVQTTDGGYILSGTSNSDIGLDKTGPVLGGMDFWVVKLAANGDKQWDKTYGTSRFEQNSYIKQTGDGGYILGGTTNDYQPDRSADYMVIRIAPDGTKIWEKIFGGTGVDELHNIITTSDGGYLVAGYSNSLAGGDKSEAPQVHPDEDYSRFFDYWILKLAPDGTKEWDRTIGGTIYDEGGYFSGESYLRSTYQTTDGGYLLGGHSNARQGRSKTENNKGKNDYWIVKIDAKGSKLWDKTIGGNDNDELRSVFQTSDGGCFLAGSSFSSASADKAESKKGTGSDYWVVKLAAEQQPFPQTSVRINAGGQAFAASGGRQFIADQYFAGIDRTSSIASGDILHTTDDVLYRSGRCSPSFSYNIPMANGKVNVILHFAETWFGVPGRGPGGAGKRQFHVTMEGSRKLTNFDIFAAAGGAMLAVQKSIPVTIADGVLNIDFTSGAADLPRISAIEVVRTSLTLKPLADAYVRDGSYRMTNFGAAANLDIKNIAGDLSAKRTSYLRFQLPAATVINAAKLRIYGHNHENSKDISVHAYGVDNDSWTENGIVKSNAPAASTPSLGYAAVNDVYRYYEVDVTKYVKAQLQSGETLVSLMLADPNNRNTRVILNSRENSINPPQLIVQTPPVIKNNTRLNQQEISTEPETEQSSVYPNPAGKQFTVSVSTKHSGSISLDILSNAGQSYPIMTTHMAIAGQKAEADISALSLKSGIYLLRIHSQAATEVIKILVND</sequence>
<dbReference type="OrthoDB" id="9803752at2"/>
<evidence type="ECO:0000313" key="7">
    <source>
        <dbReference type="EMBL" id="KAA6438999.1"/>
    </source>
</evidence>
<evidence type="ECO:0000259" key="4">
    <source>
        <dbReference type="Pfam" id="PF11721"/>
    </source>
</evidence>
<evidence type="ECO:0000259" key="6">
    <source>
        <dbReference type="Pfam" id="PF24517"/>
    </source>
</evidence>
<dbReference type="InterPro" id="IPR055372">
    <property type="entry name" value="CBM96"/>
</dbReference>
<dbReference type="RefSeq" id="WP_139012257.1">
    <property type="nucleotide sequence ID" value="NZ_VBSN01000038.1"/>
</dbReference>
<dbReference type="NCBIfam" id="TIGR04183">
    <property type="entry name" value="Por_Secre_tail"/>
    <property type="match status" value="1"/>
</dbReference>
<dbReference type="SUPFAM" id="SSF49785">
    <property type="entry name" value="Galactose-binding domain-like"/>
    <property type="match status" value="1"/>
</dbReference>
<dbReference type="InterPro" id="IPR008979">
    <property type="entry name" value="Galactose-bd-like_sf"/>
</dbReference>
<dbReference type="AlphaFoldDB" id="A0A5M8QSD8"/>
<proteinExistence type="predicted"/>
<feature type="domain" description="Secretion system C-terminal sorting" evidence="5">
    <location>
        <begin position="852"/>
        <end position="930"/>
    </location>
</feature>
<dbReference type="Pfam" id="PF11721">
    <property type="entry name" value="Malectin"/>
    <property type="match status" value="1"/>
</dbReference>
<accession>A0A5M8QSD8</accession>
<evidence type="ECO:0000256" key="2">
    <source>
        <dbReference type="ARBA" id="ARBA00022525"/>
    </source>
</evidence>
<evidence type="ECO:0000256" key="1">
    <source>
        <dbReference type="ARBA" id="ARBA00004613"/>
    </source>
</evidence>
<keyword evidence="3" id="KW-0732">Signal</keyword>
<dbReference type="Pfam" id="PF24517">
    <property type="entry name" value="CBM96"/>
    <property type="match status" value="1"/>
</dbReference>
<keyword evidence="8" id="KW-1185">Reference proteome</keyword>
<keyword evidence="2" id="KW-0964">Secreted</keyword>
<name>A0A5M8QSD8_9BACT</name>
<dbReference type="Gene3D" id="2.80.10.50">
    <property type="match status" value="1"/>
</dbReference>
<dbReference type="GO" id="GO:0005576">
    <property type="term" value="C:extracellular region"/>
    <property type="evidence" value="ECO:0007669"/>
    <property type="project" value="UniProtKB-SubCell"/>
</dbReference>
<evidence type="ECO:0000256" key="3">
    <source>
        <dbReference type="ARBA" id="ARBA00022729"/>
    </source>
</evidence>
<dbReference type="NCBIfam" id="NF033679">
    <property type="entry name" value="DNRLRE_dom"/>
    <property type="match status" value="1"/>
</dbReference>
<dbReference type="InterPro" id="IPR021720">
    <property type="entry name" value="Malectin_dom"/>
</dbReference>
<dbReference type="EMBL" id="VBSN01000038">
    <property type="protein sequence ID" value="KAA6438999.1"/>
    <property type="molecule type" value="Genomic_DNA"/>
</dbReference>